<dbReference type="InterPro" id="IPR018247">
    <property type="entry name" value="EF_Hand_1_Ca_BS"/>
</dbReference>
<dbReference type="InterPro" id="IPR011992">
    <property type="entry name" value="EF-hand-dom_pair"/>
</dbReference>
<dbReference type="InterPro" id="IPR050230">
    <property type="entry name" value="CALM/Myosin/TropC-like"/>
</dbReference>
<evidence type="ECO:0000256" key="4">
    <source>
        <dbReference type="SAM" id="MobiDB-lite"/>
    </source>
</evidence>
<dbReference type="PROSITE" id="PS50222">
    <property type="entry name" value="EF_HAND_2"/>
    <property type="match status" value="1"/>
</dbReference>
<gene>
    <name evidence="6" type="ORF">MHBO_000204</name>
</gene>
<protein>
    <recommendedName>
        <fullName evidence="1">Calmodulin</fullName>
    </recommendedName>
</protein>
<keyword evidence="3" id="KW-0106">Calcium</keyword>
<dbReference type="PANTHER" id="PTHR23048">
    <property type="entry name" value="MYOSIN LIGHT CHAIN 1, 3"/>
    <property type="match status" value="1"/>
</dbReference>
<evidence type="ECO:0000256" key="2">
    <source>
        <dbReference type="ARBA" id="ARBA00022737"/>
    </source>
</evidence>
<dbReference type="SMART" id="SM00054">
    <property type="entry name" value="EFh"/>
    <property type="match status" value="1"/>
</dbReference>
<dbReference type="PANTHER" id="PTHR23048:SF0">
    <property type="entry name" value="CALMODULIN LIKE 3"/>
    <property type="match status" value="1"/>
</dbReference>
<evidence type="ECO:0000313" key="7">
    <source>
        <dbReference type="Proteomes" id="UP001439008"/>
    </source>
</evidence>
<feature type="compositionally biased region" description="Basic and acidic residues" evidence="4">
    <location>
        <begin position="104"/>
        <end position="117"/>
    </location>
</feature>
<keyword evidence="2" id="KW-0677">Repeat</keyword>
<feature type="domain" description="EF-hand" evidence="5">
    <location>
        <begin position="7"/>
        <end position="42"/>
    </location>
</feature>
<evidence type="ECO:0000256" key="1">
    <source>
        <dbReference type="ARBA" id="ARBA00020786"/>
    </source>
</evidence>
<proteinExistence type="predicted"/>
<dbReference type="PROSITE" id="PS00018">
    <property type="entry name" value="EF_HAND_1"/>
    <property type="match status" value="1"/>
</dbReference>
<dbReference type="EMBL" id="JBDODL010000026">
    <property type="protein sequence ID" value="MES1918196.1"/>
    <property type="molecule type" value="Genomic_DNA"/>
</dbReference>
<accession>A0ABV2AEV4</accession>
<evidence type="ECO:0000256" key="3">
    <source>
        <dbReference type="ARBA" id="ARBA00022837"/>
    </source>
</evidence>
<keyword evidence="7" id="KW-1185">Reference proteome</keyword>
<feature type="region of interest" description="Disordered" evidence="4">
    <location>
        <begin position="98"/>
        <end position="117"/>
    </location>
</feature>
<organism evidence="6 7">
    <name type="scientific">Bonamia ostreae</name>
    <dbReference type="NCBI Taxonomy" id="126728"/>
    <lineage>
        <taxon>Eukaryota</taxon>
        <taxon>Sar</taxon>
        <taxon>Rhizaria</taxon>
        <taxon>Endomyxa</taxon>
        <taxon>Ascetosporea</taxon>
        <taxon>Haplosporida</taxon>
        <taxon>Bonamia</taxon>
    </lineage>
</organism>
<dbReference type="Proteomes" id="UP001439008">
    <property type="component" value="Unassembled WGS sequence"/>
</dbReference>
<evidence type="ECO:0000313" key="6">
    <source>
        <dbReference type="EMBL" id="MES1918196.1"/>
    </source>
</evidence>
<comment type="caution">
    <text evidence="6">The sequence shown here is derived from an EMBL/GenBank/DDBJ whole genome shotgun (WGS) entry which is preliminary data.</text>
</comment>
<dbReference type="CDD" id="cd00051">
    <property type="entry name" value="EFh"/>
    <property type="match status" value="1"/>
</dbReference>
<dbReference type="Pfam" id="PF13499">
    <property type="entry name" value="EF-hand_7"/>
    <property type="match status" value="1"/>
</dbReference>
<dbReference type="SUPFAM" id="SSF47473">
    <property type="entry name" value="EF-hand"/>
    <property type="match status" value="1"/>
</dbReference>
<sequence>MTDCSNEQENHVREVFSLFDADGNGFVDSSDVGNAMRSIGQSLTETDVRNIKDEIDSKHKGKVDFKLFSDLIKRYNKKPQTKEEILDCFRKQRREGLQSGIDASSDHDRRQAQRTGSERVFEFRRRRQTRQHRLQKVGAENVGFLKIRFCFYCNCSARIDGGPIPSAALTTPRPSVSVCTFRQSKAYAQPSQCKLLNSRKTLRVTVLTLKRKLRTCQLYLNLLMLREFEPRH</sequence>
<name>A0ABV2AEV4_9EUKA</name>
<dbReference type="InterPro" id="IPR002048">
    <property type="entry name" value="EF_hand_dom"/>
</dbReference>
<dbReference type="Gene3D" id="1.10.238.10">
    <property type="entry name" value="EF-hand"/>
    <property type="match status" value="1"/>
</dbReference>
<reference evidence="6 7" key="1">
    <citation type="journal article" date="2024" name="BMC Biol.">
        <title>Comparative genomics of Ascetosporea gives new insight into the evolutionary basis for animal parasitism in Rhizaria.</title>
        <authorList>
            <person name="Hiltunen Thoren M."/>
            <person name="Onut-Brannstrom I."/>
            <person name="Alfjorden A."/>
            <person name="Peckova H."/>
            <person name="Swords F."/>
            <person name="Hooper C."/>
            <person name="Holzer A.S."/>
            <person name="Bass D."/>
            <person name="Burki F."/>
        </authorList>
    </citation>
    <scope>NUCLEOTIDE SEQUENCE [LARGE SCALE GENOMIC DNA]</scope>
    <source>
        <strain evidence="6">20-A016</strain>
    </source>
</reference>
<evidence type="ECO:0000259" key="5">
    <source>
        <dbReference type="PROSITE" id="PS50222"/>
    </source>
</evidence>